<evidence type="ECO:0000256" key="1">
    <source>
        <dbReference type="SAM" id="MobiDB-lite"/>
    </source>
</evidence>
<dbReference type="Proteomes" id="UP000127069">
    <property type="component" value="Segment"/>
</dbReference>
<organism evidence="2 3">
    <name type="scientific">Saimiriine herpesvirus 1 (strain MV-5-4-PSL)</name>
    <name type="common">SaHV-1</name>
    <name type="synonym">Marmoset herpesvirus</name>
    <dbReference type="NCBI Taxonomy" id="10353"/>
    <lineage>
        <taxon>Viruses</taxon>
        <taxon>Duplodnaviria</taxon>
        <taxon>Heunggongvirae</taxon>
        <taxon>Peploviricota</taxon>
        <taxon>Herviviricetes</taxon>
        <taxon>Herpesvirales</taxon>
        <taxon>Orthoherpesviridae</taxon>
        <taxon>Alphaherpesvirinae</taxon>
        <taxon>Simplexvirus</taxon>
        <taxon>Simplexvirus saimiriinealpha1</taxon>
    </lineage>
</organism>
<evidence type="ECO:0000313" key="2">
    <source>
        <dbReference type="EMBL" id="ADO13832.1"/>
    </source>
</evidence>
<dbReference type="RefSeq" id="YP_003933844.1">
    <property type="nucleotide sequence ID" value="NC_014567.1"/>
</dbReference>
<feature type="compositionally biased region" description="Basic and acidic residues" evidence="1">
    <location>
        <begin position="202"/>
        <end position="216"/>
    </location>
</feature>
<dbReference type="KEGG" id="vg:9829361"/>
<organismHost>
    <name type="scientific">Callithrix</name>
    <dbReference type="NCBI Taxonomy" id="9481"/>
</organismHost>
<name>E2IUH4_SHV1</name>
<dbReference type="OrthoDB" id="10723at10239"/>
<dbReference type="GeneID" id="9829361"/>
<dbReference type="EMBL" id="HM625781">
    <property type="protein sequence ID" value="ADO13832.1"/>
    <property type="molecule type" value="Genomic_DNA"/>
</dbReference>
<feature type="region of interest" description="Disordered" evidence="1">
    <location>
        <begin position="202"/>
        <end position="224"/>
    </location>
</feature>
<protein>
    <submittedName>
        <fullName evidence="2">Virion protein US2</fullName>
    </submittedName>
</protein>
<evidence type="ECO:0000313" key="3">
    <source>
        <dbReference type="Proteomes" id="UP000127069"/>
    </source>
</evidence>
<dbReference type="InterPro" id="IPR003485">
    <property type="entry name" value="Herpes_US2_varicellovirus"/>
</dbReference>
<accession>E2IUH4</accession>
<reference evidence="2 3" key="1">
    <citation type="journal article" date="2011" name="Virology">
        <title>Structure and sequence of the saimiriine herpesvirus 1 genome.</title>
        <authorList>
            <person name="Tyler S."/>
            <person name="Severini A."/>
            <person name="Black D."/>
            <person name="Walker M."/>
            <person name="Eberle R."/>
        </authorList>
    </citation>
    <scope>NUCLEOTIDE SEQUENCE [LARGE SCALE GENOMIC DNA]</scope>
    <source>
        <strain evidence="2">MV 5-4</strain>
    </source>
</reference>
<proteinExistence type="predicted"/>
<gene>
    <name evidence="2" type="primary">US02</name>
</gene>
<sequence>MSIVSITVVTLIDRNGALPRRSSDADPALWNFLVRQCRVLASEPLGTPVIVRSANLRRLSVSLMDLPRPQRPVVRTGGAAEGEDVGVFAEDEDRESVEWSDVPTGLRDLARSSDQRLFHVWIVGAADLCEPLLACLSTGARCVVIEIGGLWGEGRSWLPPAYARSGASTSWTPLPPPTGSAAESALEGCEYRYAIIPGVEARRRPASRDENDERSGGEGNAPGRSERSWVCQLLARLWAALGYVAKRPHSLPSPLQPPPPPPPPFRSCYHSCSPLRYPTYSPLAQARSADPPRICWPAAVNF</sequence>
<organismHost>
    <name type="scientific">Saimiri</name>
    <name type="common">squirrel monkeys</name>
    <dbReference type="NCBI Taxonomy" id="9520"/>
</organismHost>
<keyword evidence="3" id="KW-1185">Reference proteome</keyword>
<dbReference type="Pfam" id="PF02476">
    <property type="entry name" value="US2"/>
    <property type="match status" value="1"/>
</dbReference>